<dbReference type="Pfam" id="PF13499">
    <property type="entry name" value="EF-hand_7"/>
    <property type="match status" value="2"/>
</dbReference>
<feature type="region of interest" description="Disordered" evidence="3">
    <location>
        <begin position="1"/>
        <end position="21"/>
    </location>
</feature>
<protein>
    <recommendedName>
        <fullName evidence="4">EF-hand domain-containing protein</fullName>
    </recommendedName>
</protein>
<dbReference type="SUPFAM" id="SSF47473">
    <property type="entry name" value="EF-hand"/>
    <property type="match status" value="1"/>
</dbReference>
<evidence type="ECO:0000256" key="3">
    <source>
        <dbReference type="SAM" id="MobiDB-lite"/>
    </source>
</evidence>
<dbReference type="GO" id="GO:0005509">
    <property type="term" value="F:calcium ion binding"/>
    <property type="evidence" value="ECO:0007669"/>
    <property type="project" value="InterPro"/>
</dbReference>
<keyword evidence="1" id="KW-0677">Repeat</keyword>
<dbReference type="SMART" id="SM00054">
    <property type="entry name" value="EFh"/>
    <property type="match status" value="4"/>
</dbReference>
<sequence length="199" mass="21764">MDLSASEGDLRPRRGEATVDSGQEVAAMVASPGTAEREYVIGGVTLCKEQLAELREIFTRFDRDQDGSITELELGLMLRSLGLKPEGHQLDSLLQRADTDCNGMIEFPEFVALVGPEFVKTEAFNDKELLTVFRAFDRDGNGFITAAELAHSMAKLGQALSVKELWTMIREADSDGDGRISFPEFAAAMMSASKLDIPI</sequence>
<dbReference type="EMBL" id="CM026427">
    <property type="protein sequence ID" value="KAG0570886.1"/>
    <property type="molecule type" value="Genomic_DNA"/>
</dbReference>
<proteinExistence type="predicted"/>
<dbReference type="AlphaFoldDB" id="A0A8T0HJC0"/>
<comment type="caution">
    <text evidence="5">The sequence shown here is derived from an EMBL/GenBank/DDBJ whole genome shotgun (WGS) entry which is preliminary data.</text>
</comment>
<evidence type="ECO:0000256" key="1">
    <source>
        <dbReference type="ARBA" id="ARBA00022737"/>
    </source>
</evidence>
<dbReference type="CDD" id="cd00051">
    <property type="entry name" value="EFh"/>
    <property type="match status" value="1"/>
</dbReference>
<reference evidence="5 6" key="1">
    <citation type="submission" date="2020-06" db="EMBL/GenBank/DDBJ databases">
        <title>WGS assembly of Ceratodon purpureus strain R40.</title>
        <authorList>
            <person name="Carey S.B."/>
            <person name="Jenkins J."/>
            <person name="Shu S."/>
            <person name="Lovell J.T."/>
            <person name="Sreedasyam A."/>
            <person name="Maumus F."/>
            <person name="Tiley G.P."/>
            <person name="Fernandez-Pozo N."/>
            <person name="Barry K."/>
            <person name="Chen C."/>
            <person name="Wang M."/>
            <person name="Lipzen A."/>
            <person name="Daum C."/>
            <person name="Saski C.A."/>
            <person name="Payton A.C."/>
            <person name="Mcbreen J.C."/>
            <person name="Conrad R.E."/>
            <person name="Kollar L.M."/>
            <person name="Olsson S."/>
            <person name="Huttunen S."/>
            <person name="Landis J.B."/>
            <person name="Wickett N.J."/>
            <person name="Johnson M.G."/>
            <person name="Rensing S.A."/>
            <person name="Grimwood J."/>
            <person name="Schmutz J."/>
            <person name="Mcdaniel S.F."/>
        </authorList>
    </citation>
    <scope>NUCLEOTIDE SEQUENCE [LARGE SCALE GENOMIC DNA]</scope>
    <source>
        <strain evidence="5 6">R40</strain>
    </source>
</reference>
<name>A0A8T0HJC0_CERPU</name>
<evidence type="ECO:0000259" key="4">
    <source>
        <dbReference type="PROSITE" id="PS50222"/>
    </source>
</evidence>
<dbReference type="InterPro" id="IPR011992">
    <property type="entry name" value="EF-hand-dom_pair"/>
</dbReference>
<evidence type="ECO:0000313" key="6">
    <source>
        <dbReference type="Proteomes" id="UP000822688"/>
    </source>
</evidence>
<feature type="domain" description="EF-hand" evidence="4">
    <location>
        <begin position="49"/>
        <end position="84"/>
    </location>
</feature>
<feature type="domain" description="EF-hand" evidence="4">
    <location>
        <begin position="124"/>
        <end position="159"/>
    </location>
</feature>
<dbReference type="PROSITE" id="PS00018">
    <property type="entry name" value="EF_HAND_1"/>
    <property type="match status" value="4"/>
</dbReference>
<evidence type="ECO:0000313" key="5">
    <source>
        <dbReference type="EMBL" id="KAG0570886.1"/>
    </source>
</evidence>
<accession>A0A8T0HJC0</accession>
<dbReference type="Proteomes" id="UP000822688">
    <property type="component" value="Chromosome 6"/>
</dbReference>
<feature type="compositionally biased region" description="Basic and acidic residues" evidence="3">
    <location>
        <begin position="8"/>
        <end position="17"/>
    </location>
</feature>
<organism evidence="5 6">
    <name type="scientific">Ceratodon purpureus</name>
    <name type="common">Fire moss</name>
    <name type="synonym">Dicranum purpureum</name>
    <dbReference type="NCBI Taxonomy" id="3225"/>
    <lineage>
        <taxon>Eukaryota</taxon>
        <taxon>Viridiplantae</taxon>
        <taxon>Streptophyta</taxon>
        <taxon>Embryophyta</taxon>
        <taxon>Bryophyta</taxon>
        <taxon>Bryophytina</taxon>
        <taxon>Bryopsida</taxon>
        <taxon>Dicranidae</taxon>
        <taxon>Pseudoditrichales</taxon>
        <taxon>Ditrichaceae</taxon>
        <taxon>Ceratodon</taxon>
    </lineage>
</organism>
<keyword evidence="6" id="KW-1185">Reference proteome</keyword>
<gene>
    <name evidence="5" type="ORF">KC19_6G195000</name>
</gene>
<dbReference type="InterPro" id="IPR051111">
    <property type="entry name" value="Ca-binding_regulatory"/>
</dbReference>
<dbReference type="Gene3D" id="1.10.238.10">
    <property type="entry name" value="EF-hand"/>
    <property type="match status" value="2"/>
</dbReference>
<feature type="domain" description="EF-hand" evidence="4">
    <location>
        <begin position="160"/>
        <end position="195"/>
    </location>
</feature>
<dbReference type="PANTHER" id="PTHR46311">
    <property type="entry name" value="CALCIUM-BINDING PROTEIN 8-RELATED"/>
    <property type="match status" value="1"/>
</dbReference>
<feature type="domain" description="EF-hand" evidence="4">
    <location>
        <begin position="85"/>
        <end position="120"/>
    </location>
</feature>
<dbReference type="PANTHER" id="PTHR46311:SF5">
    <property type="entry name" value="EF-HAND DOMAIN-CONTAINING PROTEIN"/>
    <property type="match status" value="1"/>
</dbReference>
<dbReference type="FunFam" id="1.10.238.10:FF:000003">
    <property type="entry name" value="Calmodulin A"/>
    <property type="match status" value="1"/>
</dbReference>
<evidence type="ECO:0000256" key="2">
    <source>
        <dbReference type="ARBA" id="ARBA00022837"/>
    </source>
</evidence>
<dbReference type="InterPro" id="IPR002048">
    <property type="entry name" value="EF_hand_dom"/>
</dbReference>
<keyword evidence="2" id="KW-0106">Calcium</keyword>
<dbReference type="InterPro" id="IPR018247">
    <property type="entry name" value="EF_Hand_1_Ca_BS"/>
</dbReference>
<dbReference type="PROSITE" id="PS50222">
    <property type="entry name" value="EF_HAND_2"/>
    <property type="match status" value="4"/>
</dbReference>